<dbReference type="EMBL" id="JAOCQF010000003">
    <property type="protein sequence ID" value="MCT8331191.1"/>
    <property type="molecule type" value="Genomic_DNA"/>
</dbReference>
<accession>A0ABT2NQL9</accession>
<reference evidence="2" key="1">
    <citation type="submission" date="2023-07" db="EMBL/GenBank/DDBJ databases">
        <title>Defluviimonas sediminis sp. nov., isolated from mangrove sediment.</title>
        <authorList>
            <person name="Liu L."/>
            <person name="Li J."/>
            <person name="Huang Y."/>
            <person name="Pan J."/>
            <person name="Li M."/>
        </authorList>
    </citation>
    <scope>NUCLEOTIDE SEQUENCE [LARGE SCALE GENOMIC DNA]</scope>
    <source>
        <strain evidence="2">FT324</strain>
    </source>
</reference>
<organism evidence="1 2">
    <name type="scientific">Albidovulum sediminis</name>
    <dbReference type="NCBI Taxonomy" id="3066345"/>
    <lineage>
        <taxon>Bacteria</taxon>
        <taxon>Pseudomonadati</taxon>
        <taxon>Pseudomonadota</taxon>
        <taxon>Alphaproteobacteria</taxon>
        <taxon>Rhodobacterales</taxon>
        <taxon>Paracoccaceae</taxon>
        <taxon>Albidovulum</taxon>
    </lineage>
</organism>
<dbReference type="Pfam" id="PF07799">
    <property type="entry name" value="DUF1643"/>
    <property type="match status" value="1"/>
</dbReference>
<protein>
    <submittedName>
        <fullName evidence="1">DUF1643 domain-containing protein</fullName>
    </submittedName>
</protein>
<name>A0ABT2NQL9_9RHOB</name>
<proteinExistence type="predicted"/>
<sequence length="167" mass="18795">MIVRRHESGDVSSEARYSDCGSYRYLLARRWGPGESLLFVLLNPSTASEERNDPTVERCERRARMQGFDSFAVTNLFAWRATRPADLRAAQDPVGPETDTVLTEAALSARRVLCGWGMHGNLLRRGETVAARLRDAGLVLWHLGLTRAGAPRHPLYVAYSRVPERWT</sequence>
<gene>
    <name evidence="1" type="ORF">N5I32_16855</name>
</gene>
<dbReference type="InterPro" id="IPR012441">
    <property type="entry name" value="DUF1643"/>
</dbReference>
<evidence type="ECO:0000313" key="1">
    <source>
        <dbReference type="EMBL" id="MCT8331191.1"/>
    </source>
</evidence>
<evidence type="ECO:0000313" key="2">
    <source>
        <dbReference type="Proteomes" id="UP001205601"/>
    </source>
</evidence>
<comment type="caution">
    <text evidence="1">The sequence shown here is derived from an EMBL/GenBank/DDBJ whole genome shotgun (WGS) entry which is preliminary data.</text>
</comment>
<keyword evidence="2" id="KW-1185">Reference proteome</keyword>
<dbReference type="RefSeq" id="WP_261497073.1">
    <property type="nucleotide sequence ID" value="NZ_JAOCQF010000003.1"/>
</dbReference>
<dbReference type="Proteomes" id="UP001205601">
    <property type="component" value="Unassembled WGS sequence"/>
</dbReference>